<keyword evidence="6" id="KW-0482">Metalloprotease</keyword>
<evidence type="ECO:0000256" key="6">
    <source>
        <dbReference type="ARBA" id="ARBA00023049"/>
    </source>
</evidence>
<proteinExistence type="inferred from homology"/>
<dbReference type="Proteomes" id="UP000051236">
    <property type="component" value="Unassembled WGS sequence"/>
</dbReference>
<feature type="domain" description="MPN" evidence="7">
    <location>
        <begin position="72"/>
        <end position="194"/>
    </location>
</feature>
<keyword evidence="9" id="KW-1185">Reference proteome</keyword>
<gene>
    <name evidence="8" type="ORF">FC83_GL002541</name>
</gene>
<dbReference type="SUPFAM" id="SSF47781">
    <property type="entry name" value="RuvA domain 2-like"/>
    <property type="match status" value="1"/>
</dbReference>
<evidence type="ECO:0000313" key="8">
    <source>
        <dbReference type="EMBL" id="KRM36666.1"/>
    </source>
</evidence>
<dbReference type="Gene3D" id="1.10.150.20">
    <property type="entry name" value="5' to 3' exonuclease, C-terminal subdomain"/>
    <property type="match status" value="1"/>
</dbReference>
<dbReference type="Gene3D" id="3.40.140.10">
    <property type="entry name" value="Cytidine Deaminase, domain 2"/>
    <property type="match status" value="1"/>
</dbReference>
<dbReference type="SUPFAM" id="SSF102712">
    <property type="entry name" value="JAB1/MPN domain"/>
    <property type="match status" value="1"/>
</dbReference>
<comment type="caution">
    <text evidence="8">The sequence shown here is derived from an EMBL/GenBank/DDBJ whole genome shotgun (WGS) entry which is preliminary data.</text>
</comment>
<dbReference type="InterPro" id="IPR010994">
    <property type="entry name" value="RuvA_2-like"/>
</dbReference>
<dbReference type="AlphaFoldDB" id="A0A0R1Y364"/>
<dbReference type="PROSITE" id="PS01302">
    <property type="entry name" value="UPF0758"/>
    <property type="match status" value="1"/>
</dbReference>
<dbReference type="CDD" id="cd08071">
    <property type="entry name" value="MPN_DUF2466"/>
    <property type="match status" value="1"/>
</dbReference>
<protein>
    <submittedName>
        <fullName evidence="8">DNA repair protein (RadC)</fullName>
    </submittedName>
</protein>
<sequence length="194" mass="21015">MALLASGSRDQSVTTISDNVLKHFGSLANLQRASLADLCAVGGIGLAKAALIQSAIELGQRVNLAQTLRQGAILSCEDAGKWMVQHFRGSVQEHLVAIYLDTKNQIIDHRIIFKGSLNASVVHPREIFHTAVAVSCCRFIICHNHPSGDPTPSKNDITFSKRLAQCGEIMGIECLDHIIVGRANYVSLFAQDLV</sequence>
<evidence type="ECO:0000259" key="7">
    <source>
        <dbReference type="PROSITE" id="PS50249"/>
    </source>
</evidence>
<dbReference type="NCBIfam" id="NF000642">
    <property type="entry name" value="PRK00024.1"/>
    <property type="match status" value="1"/>
</dbReference>
<comment type="similarity">
    <text evidence="1">Belongs to the UPF0758 family.</text>
</comment>
<keyword evidence="4" id="KW-0378">Hydrolase</keyword>
<reference evidence="8 9" key="1">
    <citation type="journal article" date="2015" name="Genome Announc.">
        <title>Expanding the biotechnology potential of lactobacilli through comparative genomics of 213 strains and associated genera.</title>
        <authorList>
            <person name="Sun Z."/>
            <person name="Harris H.M."/>
            <person name="McCann A."/>
            <person name="Guo C."/>
            <person name="Argimon S."/>
            <person name="Zhang W."/>
            <person name="Yang X."/>
            <person name="Jeffery I.B."/>
            <person name="Cooney J.C."/>
            <person name="Kagawa T.F."/>
            <person name="Liu W."/>
            <person name="Song Y."/>
            <person name="Salvetti E."/>
            <person name="Wrobel A."/>
            <person name="Rasinkangas P."/>
            <person name="Parkhill J."/>
            <person name="Rea M.C."/>
            <person name="O'Sullivan O."/>
            <person name="Ritari J."/>
            <person name="Douillard F.P."/>
            <person name="Paul Ross R."/>
            <person name="Yang R."/>
            <person name="Briner A.E."/>
            <person name="Felis G.E."/>
            <person name="de Vos W.M."/>
            <person name="Barrangou R."/>
            <person name="Klaenhammer T.R."/>
            <person name="Caufield P.W."/>
            <person name="Cui Y."/>
            <person name="Zhang H."/>
            <person name="O'Toole P.W."/>
        </authorList>
    </citation>
    <scope>NUCLEOTIDE SEQUENCE [LARGE SCALE GENOMIC DNA]</scope>
    <source>
        <strain evidence="8 9">DSM 18527</strain>
    </source>
</reference>
<accession>A0A0R1Y364</accession>
<evidence type="ECO:0000256" key="5">
    <source>
        <dbReference type="ARBA" id="ARBA00022833"/>
    </source>
</evidence>
<keyword evidence="2" id="KW-0645">Protease</keyword>
<dbReference type="GO" id="GO:0046872">
    <property type="term" value="F:metal ion binding"/>
    <property type="evidence" value="ECO:0007669"/>
    <property type="project" value="UniProtKB-KW"/>
</dbReference>
<dbReference type="GO" id="GO:0008237">
    <property type="term" value="F:metallopeptidase activity"/>
    <property type="evidence" value="ECO:0007669"/>
    <property type="project" value="UniProtKB-KW"/>
</dbReference>
<dbReference type="eggNOG" id="COG2003">
    <property type="taxonomic scope" value="Bacteria"/>
</dbReference>
<evidence type="ECO:0000256" key="1">
    <source>
        <dbReference type="ARBA" id="ARBA00010243"/>
    </source>
</evidence>
<dbReference type="STRING" id="1423734.FC83_GL002541"/>
<evidence type="ECO:0000256" key="4">
    <source>
        <dbReference type="ARBA" id="ARBA00022801"/>
    </source>
</evidence>
<evidence type="ECO:0000256" key="3">
    <source>
        <dbReference type="ARBA" id="ARBA00022723"/>
    </source>
</evidence>
<keyword evidence="3" id="KW-0479">Metal-binding</keyword>
<dbReference type="InterPro" id="IPR020891">
    <property type="entry name" value="UPF0758_CS"/>
</dbReference>
<dbReference type="PANTHER" id="PTHR30471">
    <property type="entry name" value="DNA REPAIR PROTEIN RADC"/>
    <property type="match status" value="1"/>
</dbReference>
<dbReference type="InterPro" id="IPR025657">
    <property type="entry name" value="RadC_JAB"/>
</dbReference>
<keyword evidence="5" id="KW-0862">Zinc</keyword>
<dbReference type="PANTHER" id="PTHR30471:SF3">
    <property type="entry name" value="UPF0758 PROTEIN YEES-RELATED"/>
    <property type="match status" value="1"/>
</dbReference>
<dbReference type="EMBL" id="AZGA01000002">
    <property type="protein sequence ID" value="KRM36666.1"/>
    <property type="molecule type" value="Genomic_DNA"/>
</dbReference>
<dbReference type="InterPro" id="IPR001405">
    <property type="entry name" value="UPF0758"/>
</dbReference>
<dbReference type="PATRIC" id="fig|1423734.3.peg.2577"/>
<evidence type="ECO:0000313" key="9">
    <source>
        <dbReference type="Proteomes" id="UP000051236"/>
    </source>
</evidence>
<dbReference type="InterPro" id="IPR037518">
    <property type="entry name" value="MPN"/>
</dbReference>
<dbReference type="Pfam" id="PF20582">
    <property type="entry name" value="UPF0758_N"/>
    <property type="match status" value="1"/>
</dbReference>
<dbReference type="PROSITE" id="PS50249">
    <property type="entry name" value="MPN"/>
    <property type="match status" value="1"/>
</dbReference>
<dbReference type="GO" id="GO:0006508">
    <property type="term" value="P:proteolysis"/>
    <property type="evidence" value="ECO:0007669"/>
    <property type="project" value="UniProtKB-KW"/>
</dbReference>
<organism evidence="8 9">
    <name type="scientific">Agrilactobacillus composti DSM 18527 = JCM 14202</name>
    <dbReference type="NCBI Taxonomy" id="1423734"/>
    <lineage>
        <taxon>Bacteria</taxon>
        <taxon>Bacillati</taxon>
        <taxon>Bacillota</taxon>
        <taxon>Bacilli</taxon>
        <taxon>Lactobacillales</taxon>
        <taxon>Lactobacillaceae</taxon>
        <taxon>Agrilactobacillus</taxon>
    </lineage>
</organism>
<dbReference type="InterPro" id="IPR046778">
    <property type="entry name" value="UPF0758_N"/>
</dbReference>
<dbReference type="Pfam" id="PF04002">
    <property type="entry name" value="RadC"/>
    <property type="match status" value="1"/>
</dbReference>
<dbReference type="NCBIfam" id="TIGR00608">
    <property type="entry name" value="radc"/>
    <property type="match status" value="1"/>
</dbReference>
<name>A0A0R1Y364_9LACO</name>
<evidence type="ECO:0000256" key="2">
    <source>
        <dbReference type="ARBA" id="ARBA00022670"/>
    </source>
</evidence>